<dbReference type="PROSITE" id="PS51186">
    <property type="entry name" value="GNAT"/>
    <property type="match status" value="1"/>
</dbReference>
<dbReference type="Pfam" id="PF13302">
    <property type="entry name" value="Acetyltransf_3"/>
    <property type="match status" value="1"/>
</dbReference>
<dbReference type="Gene3D" id="3.40.630.30">
    <property type="match status" value="1"/>
</dbReference>
<keyword evidence="3" id="KW-1185">Reference proteome</keyword>
<evidence type="ECO:0000259" key="1">
    <source>
        <dbReference type="PROSITE" id="PS51186"/>
    </source>
</evidence>
<gene>
    <name evidence="2" type="ORF">OEV82_12980</name>
</gene>
<dbReference type="InterPro" id="IPR000182">
    <property type="entry name" value="GNAT_dom"/>
</dbReference>
<reference evidence="2 3" key="1">
    <citation type="submission" date="2022-10" db="EMBL/GenBank/DDBJ databases">
        <title>Description of Fervidibacillus gen. nov. in the family Fervidibacillaceae fam. nov. with two species, Fervidibacillus albus sp. nov., and Fervidibacillus halotolerans sp. nov., isolated from tidal flat sediments.</title>
        <authorList>
            <person name="Kwon K.K."/>
            <person name="Yang S.-H."/>
        </authorList>
    </citation>
    <scope>NUCLEOTIDE SEQUENCE [LARGE SCALE GENOMIC DNA]</scope>
    <source>
        <strain evidence="2 3">DSM 23332</strain>
    </source>
</reference>
<comment type="caution">
    <text evidence="2">The sequence shown here is derived from an EMBL/GenBank/DDBJ whole genome shotgun (WGS) entry which is preliminary data.</text>
</comment>
<dbReference type="EMBL" id="JAOUSE010000049">
    <property type="protein sequence ID" value="MCU9595356.1"/>
    <property type="molecule type" value="Genomic_DNA"/>
</dbReference>
<feature type="domain" description="N-acetyltransferase" evidence="1">
    <location>
        <begin position="1"/>
        <end position="92"/>
    </location>
</feature>
<dbReference type="InterPro" id="IPR016181">
    <property type="entry name" value="Acyl_CoA_acyltransferase"/>
</dbReference>
<accession>A0ABT2WI31</accession>
<protein>
    <submittedName>
        <fullName evidence="2">GNAT family N-acetyltransferase</fullName>
    </submittedName>
</protein>
<name>A0ABT2WI31_9BACI</name>
<sequence>MGFKGKPNDVNTVEIGYGITTSEQRKGYATEAVALIIQWVFQFKNVDKIIAKCHVYNIPSIRVLEKLGMKQIGIDNNFLNWELRKKDLFKSK</sequence>
<dbReference type="RefSeq" id="WP_263062135.1">
    <property type="nucleotide sequence ID" value="NZ_JAOUSE010000049.1"/>
</dbReference>
<organism evidence="2 3">
    <name type="scientific">Pallidibacillus thermolactis</name>
    <dbReference type="NCBI Taxonomy" id="251051"/>
    <lineage>
        <taxon>Bacteria</taxon>
        <taxon>Bacillati</taxon>
        <taxon>Bacillota</taxon>
        <taxon>Bacilli</taxon>
        <taxon>Bacillales</taxon>
        <taxon>Bacillaceae</taxon>
        <taxon>Pallidibacillus</taxon>
    </lineage>
</organism>
<dbReference type="PANTHER" id="PTHR43792">
    <property type="entry name" value="GNAT FAMILY, PUTATIVE (AFU_ORTHOLOGUE AFUA_3G00765)-RELATED-RELATED"/>
    <property type="match status" value="1"/>
</dbReference>
<dbReference type="Proteomes" id="UP001208656">
    <property type="component" value="Unassembled WGS sequence"/>
</dbReference>
<dbReference type="InterPro" id="IPR051531">
    <property type="entry name" value="N-acetyltransferase"/>
</dbReference>
<evidence type="ECO:0000313" key="3">
    <source>
        <dbReference type="Proteomes" id="UP001208656"/>
    </source>
</evidence>
<dbReference type="PANTHER" id="PTHR43792:SF13">
    <property type="entry name" value="ACETYLTRANSFERASE"/>
    <property type="match status" value="1"/>
</dbReference>
<proteinExistence type="predicted"/>
<evidence type="ECO:0000313" key="2">
    <source>
        <dbReference type="EMBL" id="MCU9595356.1"/>
    </source>
</evidence>
<dbReference type="SUPFAM" id="SSF55729">
    <property type="entry name" value="Acyl-CoA N-acyltransferases (Nat)"/>
    <property type="match status" value="1"/>
</dbReference>